<dbReference type="EMBL" id="JBFXLR010000009">
    <property type="protein sequence ID" value="KAL2855662.1"/>
    <property type="molecule type" value="Genomic_DNA"/>
</dbReference>
<proteinExistence type="predicted"/>
<evidence type="ECO:0000256" key="1">
    <source>
        <dbReference type="SAM" id="SignalP"/>
    </source>
</evidence>
<dbReference type="RefSeq" id="XP_070902069.1">
    <property type="nucleotide sequence ID" value="XM_071037842.1"/>
</dbReference>
<evidence type="ECO:0008006" key="4">
    <source>
        <dbReference type="Google" id="ProtNLM"/>
    </source>
</evidence>
<protein>
    <recommendedName>
        <fullName evidence="4">Hydrophobin</fullName>
    </recommendedName>
</protein>
<evidence type="ECO:0000313" key="3">
    <source>
        <dbReference type="Proteomes" id="UP001610444"/>
    </source>
</evidence>
<accession>A0ABR4KUF3</accession>
<organism evidence="2 3">
    <name type="scientific">Aspergillus pseudodeflectus</name>
    <dbReference type="NCBI Taxonomy" id="176178"/>
    <lineage>
        <taxon>Eukaryota</taxon>
        <taxon>Fungi</taxon>
        <taxon>Dikarya</taxon>
        <taxon>Ascomycota</taxon>
        <taxon>Pezizomycotina</taxon>
        <taxon>Eurotiomycetes</taxon>
        <taxon>Eurotiomycetidae</taxon>
        <taxon>Eurotiales</taxon>
        <taxon>Aspergillaceae</taxon>
        <taxon>Aspergillus</taxon>
        <taxon>Aspergillus subgen. Nidulantes</taxon>
    </lineage>
</organism>
<sequence>MIPLLIILPFFIRSPSLARDCFPNVRQERHIQPQTLQIPPRLLRNSNKHVPLQRAMHRFNEPHPQARVHGSDLGTRHLQGCRHVCPDASTNCRGGGSGNRTVGEERGYWQVMVCKPGAVCCRASSRASGCCGDEDKLGVFINPTRTGECSAVEMRLSGVRIRVQWMGHVLIAQSAK</sequence>
<keyword evidence="3" id="KW-1185">Reference proteome</keyword>
<dbReference type="Proteomes" id="UP001610444">
    <property type="component" value="Unassembled WGS sequence"/>
</dbReference>
<name>A0ABR4KUF3_9EURO</name>
<dbReference type="GeneID" id="98153006"/>
<gene>
    <name evidence="2" type="ORF">BJX68DRAFT_217513</name>
</gene>
<evidence type="ECO:0000313" key="2">
    <source>
        <dbReference type="EMBL" id="KAL2855662.1"/>
    </source>
</evidence>
<keyword evidence="1" id="KW-0732">Signal</keyword>
<feature type="signal peptide" evidence="1">
    <location>
        <begin position="1"/>
        <end position="18"/>
    </location>
</feature>
<comment type="caution">
    <text evidence="2">The sequence shown here is derived from an EMBL/GenBank/DDBJ whole genome shotgun (WGS) entry which is preliminary data.</text>
</comment>
<feature type="chain" id="PRO_5045130399" description="Hydrophobin" evidence="1">
    <location>
        <begin position="19"/>
        <end position="176"/>
    </location>
</feature>
<reference evidence="2 3" key="1">
    <citation type="submission" date="2024-07" db="EMBL/GenBank/DDBJ databases">
        <title>Section-level genome sequencing and comparative genomics of Aspergillus sections Usti and Cavernicolus.</title>
        <authorList>
            <consortium name="Lawrence Berkeley National Laboratory"/>
            <person name="Nybo J.L."/>
            <person name="Vesth T.C."/>
            <person name="Theobald S."/>
            <person name="Frisvad J.C."/>
            <person name="Larsen T.O."/>
            <person name="Kjaerboelling I."/>
            <person name="Rothschild-Mancinelli K."/>
            <person name="Lyhne E.K."/>
            <person name="Kogle M.E."/>
            <person name="Barry K."/>
            <person name="Clum A."/>
            <person name="Na H."/>
            <person name="Ledsgaard L."/>
            <person name="Lin J."/>
            <person name="Lipzen A."/>
            <person name="Kuo A."/>
            <person name="Riley R."/>
            <person name="Mondo S."/>
            <person name="LaButti K."/>
            <person name="Haridas S."/>
            <person name="Pangalinan J."/>
            <person name="Salamov A.A."/>
            <person name="Simmons B.A."/>
            <person name="Magnuson J.K."/>
            <person name="Chen J."/>
            <person name="Drula E."/>
            <person name="Henrissat B."/>
            <person name="Wiebenga A."/>
            <person name="Lubbers R.J."/>
            <person name="Gomes A.C."/>
            <person name="Macurrencykelacurrency M.R."/>
            <person name="Stajich J."/>
            <person name="Grigoriev I.V."/>
            <person name="Mortensen U.H."/>
            <person name="De vries R.P."/>
            <person name="Baker S.E."/>
            <person name="Andersen M.R."/>
        </authorList>
    </citation>
    <scope>NUCLEOTIDE SEQUENCE [LARGE SCALE GENOMIC DNA]</scope>
    <source>
        <strain evidence="2 3">CBS 756.74</strain>
    </source>
</reference>